<keyword evidence="2" id="KW-0964">Secreted</keyword>
<evidence type="ECO:0000256" key="4">
    <source>
        <dbReference type="ARBA" id="ARBA00022729"/>
    </source>
</evidence>
<dbReference type="PANTHER" id="PTHR38050:SF2">
    <property type="entry name" value="FERULOYL ESTERASE C-RELATED"/>
    <property type="match status" value="1"/>
</dbReference>
<feature type="chain" id="PRO_5045452320" evidence="8">
    <location>
        <begin position="20"/>
        <end position="272"/>
    </location>
</feature>
<dbReference type="Proteomes" id="UP001431963">
    <property type="component" value="Unassembled WGS sequence"/>
</dbReference>
<evidence type="ECO:0000256" key="6">
    <source>
        <dbReference type="ARBA" id="ARBA00023277"/>
    </source>
</evidence>
<comment type="caution">
    <text evidence="9">The sequence shown here is derived from an EMBL/GenBank/DDBJ whole genome shotgun (WGS) entry which is preliminary data.</text>
</comment>
<keyword evidence="10" id="KW-1185">Reference proteome</keyword>
<evidence type="ECO:0000256" key="2">
    <source>
        <dbReference type="ARBA" id="ARBA00022525"/>
    </source>
</evidence>
<sequence length="272" mass="29003">MILRCLALIAALAATSAQAGCGDAPEPCSIAGGTYHITLPDTARPDGPAVVFLHGWGGTGADMLRMTAMVAAIRGRGHALILPDGLPRDRGRGQSWAFHPDRPGPRDEAAFLRAVADDAATRFGLNRDRMLLAGFSIGGSMTSYVACNDPQAFAAYAPVAGAFWRPHPTGCAAPVQLFHTHGWTDRTVPLEGRQLGSGFAQGDVFASLEIWREALRCRSPDPDRSSADGPFWLRHWDRCAPGSSLHLALHGGGHSVPKGWADMALDWFSTLN</sequence>
<proteinExistence type="predicted"/>
<evidence type="ECO:0000256" key="7">
    <source>
        <dbReference type="ARBA" id="ARBA00023326"/>
    </source>
</evidence>
<organism evidence="9 10">
    <name type="scientific">Gemmobacter denitrificans</name>
    <dbReference type="NCBI Taxonomy" id="3123040"/>
    <lineage>
        <taxon>Bacteria</taxon>
        <taxon>Pseudomonadati</taxon>
        <taxon>Pseudomonadota</taxon>
        <taxon>Alphaproteobacteria</taxon>
        <taxon>Rhodobacterales</taxon>
        <taxon>Paracoccaceae</taxon>
        <taxon>Gemmobacter</taxon>
    </lineage>
</organism>
<dbReference type="PANTHER" id="PTHR38050">
    <property type="match status" value="1"/>
</dbReference>
<evidence type="ECO:0000256" key="1">
    <source>
        <dbReference type="ARBA" id="ARBA00004613"/>
    </source>
</evidence>
<keyword evidence="5" id="KW-0378">Hydrolase</keyword>
<keyword evidence="3" id="KW-0858">Xylan degradation</keyword>
<evidence type="ECO:0000256" key="3">
    <source>
        <dbReference type="ARBA" id="ARBA00022651"/>
    </source>
</evidence>
<gene>
    <name evidence="9" type="ORF">V6590_18975</name>
</gene>
<dbReference type="Gene3D" id="3.40.50.1820">
    <property type="entry name" value="alpha/beta hydrolase"/>
    <property type="match status" value="1"/>
</dbReference>
<evidence type="ECO:0000313" key="9">
    <source>
        <dbReference type="EMBL" id="MEH7830237.1"/>
    </source>
</evidence>
<dbReference type="InterPro" id="IPR029058">
    <property type="entry name" value="AB_hydrolase_fold"/>
</dbReference>
<keyword evidence="6" id="KW-0119">Carbohydrate metabolism</keyword>
<dbReference type="EMBL" id="JBALHR010000019">
    <property type="protein sequence ID" value="MEH7830237.1"/>
    <property type="molecule type" value="Genomic_DNA"/>
</dbReference>
<accession>A0ABU8BZV8</accession>
<evidence type="ECO:0000256" key="5">
    <source>
        <dbReference type="ARBA" id="ARBA00022801"/>
    </source>
</evidence>
<keyword evidence="4 8" id="KW-0732">Signal</keyword>
<dbReference type="InterPro" id="IPR043595">
    <property type="entry name" value="FaeB/C/D"/>
</dbReference>
<dbReference type="SUPFAM" id="SSF53474">
    <property type="entry name" value="alpha/beta-Hydrolases"/>
    <property type="match status" value="1"/>
</dbReference>
<keyword evidence="7" id="KW-0624">Polysaccharide degradation</keyword>
<reference evidence="9" key="1">
    <citation type="submission" date="2024-02" db="EMBL/GenBank/DDBJ databases">
        <title>Genome sequences of strain Gemmobacter sp. JM10B15.</title>
        <authorList>
            <person name="Zhang M."/>
        </authorList>
    </citation>
    <scope>NUCLEOTIDE SEQUENCE</scope>
    <source>
        <strain evidence="9">JM10B15</strain>
    </source>
</reference>
<protein>
    <submittedName>
        <fullName evidence="9">PHB depolymerase family esterase</fullName>
    </submittedName>
</protein>
<feature type="signal peptide" evidence="8">
    <location>
        <begin position="1"/>
        <end position="19"/>
    </location>
</feature>
<evidence type="ECO:0000256" key="8">
    <source>
        <dbReference type="SAM" id="SignalP"/>
    </source>
</evidence>
<comment type="subcellular location">
    <subcellularLocation>
        <location evidence="1">Secreted</location>
    </subcellularLocation>
</comment>
<dbReference type="RefSeq" id="WP_335425272.1">
    <property type="nucleotide sequence ID" value="NZ_JBALHR010000019.1"/>
</dbReference>
<evidence type="ECO:0000313" key="10">
    <source>
        <dbReference type="Proteomes" id="UP001431963"/>
    </source>
</evidence>
<name>A0ABU8BZV8_9RHOB</name>